<sequence>MMAAKQSGRRANRTPKGRNRNTSWLIGLLIGIVGGAGMALVYPAPSTDIMKIQARDWYQSMRDLVTPSAAPGGGTTGMPQVYAAPPIGLPPEADTDEVLDIENVSELVNVNAPRPDTEQLTRALNTEMGELNLNNRMVVVDAATGNTLYDAGGQDQIVPASTLKLFTAATVLEHLDTDHRFATSASYSTDSGVVLTGGGDGLLATGEGTGETMGYAGLADLAEKTWDSISDQFSAGDNLTVDVWADVSRYNQPWVHPGWSESLMTGGWISPIYPMNTFGGFYVNPRTENTAVEDGAVHATAAYARHLTALAEADSMNIEFSYAGQQTRSNDLEAVATVRSAPLGQQLEYAMKQSNNMLFEMFGREAALAAGNSPDFDGTAATMQSTMGDLGISTENLQFVDNSGLSPNSRATLNSMVQLYDVMLADEQFRPVFHALTVAGYDGTMRNRMAEAPYSGIVRSKTGTLEVASSNAGMTVTADGRALWFAVNTTGAGEDYAAARAEQDRLVQVLTDCGCQTE</sequence>
<proteinExistence type="inferred from homology"/>
<dbReference type="RefSeq" id="WP_343958681.1">
    <property type="nucleotide sequence ID" value="NZ_BAAAMN010000048.1"/>
</dbReference>
<accession>A0ABN2URL2</accession>
<keyword evidence="3" id="KW-0472">Membrane</keyword>
<dbReference type="InterPro" id="IPR012338">
    <property type="entry name" value="Beta-lactam/transpept-like"/>
</dbReference>
<evidence type="ECO:0000313" key="4">
    <source>
        <dbReference type="EMBL" id="GAA2041458.1"/>
    </source>
</evidence>
<keyword evidence="3" id="KW-0812">Transmembrane</keyword>
<dbReference type="Proteomes" id="UP001501461">
    <property type="component" value="Unassembled WGS sequence"/>
</dbReference>
<organism evidence="4 5">
    <name type="scientific">Yaniella flava</name>
    <dbReference type="NCBI Taxonomy" id="287930"/>
    <lineage>
        <taxon>Bacteria</taxon>
        <taxon>Bacillati</taxon>
        <taxon>Actinomycetota</taxon>
        <taxon>Actinomycetes</taxon>
        <taxon>Micrococcales</taxon>
        <taxon>Micrococcaceae</taxon>
        <taxon>Yaniella</taxon>
    </lineage>
</organism>
<keyword evidence="2" id="KW-0378">Hydrolase</keyword>
<protein>
    <recommendedName>
        <fullName evidence="6">Serine-type D-Ala-D-Ala carboxypeptidase</fullName>
    </recommendedName>
</protein>
<comment type="caution">
    <text evidence="4">The sequence shown here is derived from an EMBL/GenBank/DDBJ whole genome shotgun (WGS) entry which is preliminary data.</text>
</comment>
<name>A0ABN2URL2_9MICC</name>
<dbReference type="PRINTS" id="PR00922">
    <property type="entry name" value="DADACBPTASE3"/>
</dbReference>
<dbReference type="PANTHER" id="PTHR30023:SF0">
    <property type="entry name" value="PENICILLIN-SENSITIVE CARBOXYPEPTIDASE A"/>
    <property type="match status" value="1"/>
</dbReference>
<evidence type="ECO:0000313" key="5">
    <source>
        <dbReference type="Proteomes" id="UP001501461"/>
    </source>
</evidence>
<dbReference type="EMBL" id="BAAAMN010000048">
    <property type="protein sequence ID" value="GAA2041458.1"/>
    <property type="molecule type" value="Genomic_DNA"/>
</dbReference>
<dbReference type="PANTHER" id="PTHR30023">
    <property type="entry name" value="D-ALANYL-D-ALANINE CARBOXYPEPTIDASE"/>
    <property type="match status" value="1"/>
</dbReference>
<reference evidence="4 5" key="1">
    <citation type="journal article" date="2019" name="Int. J. Syst. Evol. Microbiol.">
        <title>The Global Catalogue of Microorganisms (GCM) 10K type strain sequencing project: providing services to taxonomists for standard genome sequencing and annotation.</title>
        <authorList>
            <consortium name="The Broad Institute Genomics Platform"/>
            <consortium name="The Broad Institute Genome Sequencing Center for Infectious Disease"/>
            <person name="Wu L."/>
            <person name="Ma J."/>
        </authorList>
    </citation>
    <scope>NUCLEOTIDE SEQUENCE [LARGE SCALE GENOMIC DNA]</scope>
    <source>
        <strain evidence="4 5">JCM 13595</strain>
    </source>
</reference>
<keyword evidence="5" id="KW-1185">Reference proteome</keyword>
<dbReference type="Pfam" id="PF02113">
    <property type="entry name" value="Peptidase_S13"/>
    <property type="match status" value="2"/>
</dbReference>
<dbReference type="InterPro" id="IPR000667">
    <property type="entry name" value="Peptidase_S13"/>
</dbReference>
<dbReference type="SUPFAM" id="SSF56601">
    <property type="entry name" value="beta-lactamase/transpeptidase-like"/>
    <property type="match status" value="1"/>
</dbReference>
<evidence type="ECO:0000256" key="1">
    <source>
        <dbReference type="ARBA" id="ARBA00006096"/>
    </source>
</evidence>
<comment type="similarity">
    <text evidence="1">Belongs to the peptidase S13 family.</text>
</comment>
<evidence type="ECO:0000256" key="3">
    <source>
        <dbReference type="SAM" id="Phobius"/>
    </source>
</evidence>
<evidence type="ECO:0008006" key="6">
    <source>
        <dbReference type="Google" id="ProtNLM"/>
    </source>
</evidence>
<evidence type="ECO:0000256" key="2">
    <source>
        <dbReference type="ARBA" id="ARBA00022801"/>
    </source>
</evidence>
<dbReference type="Gene3D" id="3.40.710.10">
    <property type="entry name" value="DD-peptidase/beta-lactamase superfamily"/>
    <property type="match status" value="2"/>
</dbReference>
<gene>
    <name evidence="4" type="ORF">GCM10009720_22480</name>
</gene>
<feature type="transmembrane region" description="Helical" evidence="3">
    <location>
        <begin position="21"/>
        <end position="42"/>
    </location>
</feature>
<keyword evidence="3" id="KW-1133">Transmembrane helix</keyword>